<comment type="caution">
    <text evidence="2">The sequence shown here is derived from an EMBL/GenBank/DDBJ whole genome shotgun (WGS) entry which is preliminary data.</text>
</comment>
<dbReference type="EMBL" id="JBBNAG010000004">
    <property type="protein sequence ID" value="KAK9139790.1"/>
    <property type="molecule type" value="Genomic_DNA"/>
</dbReference>
<sequence>MPPLGAAGSRCWRQSRQISNRRSPLRPSAAAALACVAREPPHSTFSPRIVHGWRHPPSDWSAWPAAPEKPDPPSTVQPLSPPPRARRYVAASIVHCCDPLVALAAGVATDDDAGRLPSRQLASSHAASVAIPTTRQLRRTASRRPLLEIWSRGHCPFVGRPTPPLFIAAIDRSRVAFFAHSAAVAAVVRVSEPLAAASSGSDRRNLKGNGQSPQGIFEDGESL</sequence>
<protein>
    <submittedName>
        <fullName evidence="2">Uncharacterized protein</fullName>
    </submittedName>
</protein>
<feature type="region of interest" description="Disordered" evidence="1">
    <location>
        <begin position="61"/>
        <end position="83"/>
    </location>
</feature>
<gene>
    <name evidence="2" type="ORF">Scep_009471</name>
</gene>
<feature type="region of interest" description="Disordered" evidence="1">
    <location>
        <begin position="1"/>
        <end position="25"/>
    </location>
</feature>
<keyword evidence="3" id="KW-1185">Reference proteome</keyword>
<evidence type="ECO:0000313" key="2">
    <source>
        <dbReference type="EMBL" id="KAK9139790.1"/>
    </source>
</evidence>
<organism evidence="2 3">
    <name type="scientific">Stephania cephalantha</name>
    <dbReference type="NCBI Taxonomy" id="152367"/>
    <lineage>
        <taxon>Eukaryota</taxon>
        <taxon>Viridiplantae</taxon>
        <taxon>Streptophyta</taxon>
        <taxon>Embryophyta</taxon>
        <taxon>Tracheophyta</taxon>
        <taxon>Spermatophyta</taxon>
        <taxon>Magnoliopsida</taxon>
        <taxon>Ranunculales</taxon>
        <taxon>Menispermaceae</taxon>
        <taxon>Menispermoideae</taxon>
        <taxon>Cissampelideae</taxon>
        <taxon>Stephania</taxon>
    </lineage>
</organism>
<evidence type="ECO:0000256" key="1">
    <source>
        <dbReference type="SAM" id="MobiDB-lite"/>
    </source>
</evidence>
<feature type="compositionally biased region" description="Pro residues" evidence="1">
    <location>
        <begin position="72"/>
        <end position="83"/>
    </location>
</feature>
<name>A0AAP0JU97_9MAGN</name>
<feature type="region of interest" description="Disordered" evidence="1">
    <location>
        <begin position="195"/>
        <end position="223"/>
    </location>
</feature>
<reference evidence="2 3" key="1">
    <citation type="submission" date="2024-01" db="EMBL/GenBank/DDBJ databases">
        <title>Genome assemblies of Stephania.</title>
        <authorList>
            <person name="Yang L."/>
        </authorList>
    </citation>
    <scope>NUCLEOTIDE SEQUENCE [LARGE SCALE GENOMIC DNA]</scope>
    <source>
        <strain evidence="2">JXDWG</strain>
        <tissue evidence="2">Leaf</tissue>
    </source>
</reference>
<dbReference type="Proteomes" id="UP001419268">
    <property type="component" value="Unassembled WGS sequence"/>
</dbReference>
<evidence type="ECO:0000313" key="3">
    <source>
        <dbReference type="Proteomes" id="UP001419268"/>
    </source>
</evidence>
<dbReference type="AlphaFoldDB" id="A0AAP0JU97"/>
<proteinExistence type="predicted"/>
<accession>A0AAP0JU97</accession>